<name>A0ABQ0ZT08_ASPLE</name>
<keyword evidence="3" id="KW-1185">Reference proteome</keyword>
<feature type="compositionally biased region" description="Polar residues" evidence="1">
    <location>
        <begin position="20"/>
        <end position="40"/>
    </location>
</feature>
<protein>
    <recommendedName>
        <fullName evidence="4">Velvet domain-containing protein</fullName>
    </recommendedName>
</protein>
<accession>A0ABQ0ZT08</accession>
<comment type="caution">
    <text evidence="2">The sequence shown here is derived from an EMBL/GenBank/DDBJ whole genome shotgun (WGS) entry which is preliminary data.</text>
</comment>
<evidence type="ECO:0000313" key="3">
    <source>
        <dbReference type="Proteomes" id="UP000465220"/>
    </source>
</evidence>
<evidence type="ECO:0000256" key="1">
    <source>
        <dbReference type="SAM" id="MobiDB-lite"/>
    </source>
</evidence>
<proteinExistence type="predicted"/>
<gene>
    <name evidence="2" type="ORF">IFM60648_00948</name>
</gene>
<evidence type="ECO:0008006" key="4">
    <source>
        <dbReference type="Google" id="ProtNLM"/>
    </source>
</evidence>
<feature type="region of interest" description="Disordered" evidence="1">
    <location>
        <begin position="1"/>
        <end position="41"/>
    </location>
</feature>
<evidence type="ECO:0000313" key="2">
    <source>
        <dbReference type="EMBL" id="GFF63477.1"/>
    </source>
</evidence>
<organism evidence="2 3">
    <name type="scientific">Aspergillus lentulus</name>
    <dbReference type="NCBI Taxonomy" id="293939"/>
    <lineage>
        <taxon>Eukaryota</taxon>
        <taxon>Fungi</taxon>
        <taxon>Dikarya</taxon>
        <taxon>Ascomycota</taxon>
        <taxon>Pezizomycotina</taxon>
        <taxon>Eurotiomycetes</taxon>
        <taxon>Eurotiomycetidae</taxon>
        <taxon>Eurotiales</taxon>
        <taxon>Aspergillaceae</taxon>
        <taxon>Aspergillus</taxon>
        <taxon>Aspergillus subgen. Fumigati</taxon>
    </lineage>
</organism>
<dbReference type="EMBL" id="BLKI01000003">
    <property type="protein sequence ID" value="GFF63477.1"/>
    <property type="molecule type" value="Genomic_DNA"/>
</dbReference>
<sequence length="161" mass="17637">MAHYQNKVRQGQNRIEDIGGSQSDTLDTIDQTPAGSQTLGASHGPGSLILVSIYTAEETTTRPIIPGSYQIDAVLLGSSPFEPESTSLSSHHADYRLPPPVHLLEPLYALLQRYDFGILLSRAGARIFLARRVAVPADEENQRLTGPEANIIELDEHDHLE</sequence>
<dbReference type="Proteomes" id="UP000465220">
    <property type="component" value="Unassembled WGS sequence"/>
</dbReference>
<reference evidence="2 3" key="1">
    <citation type="submission" date="2020-01" db="EMBL/GenBank/DDBJ databases">
        <title>Draft genome sequence of Aspergillus lentulus IFM 60648.</title>
        <authorList>
            <person name="Takahashi H."/>
            <person name="Yaguchi T."/>
        </authorList>
    </citation>
    <scope>NUCLEOTIDE SEQUENCE [LARGE SCALE GENOMIC DNA]</scope>
    <source>
        <strain evidence="2 3">IFM 60648</strain>
    </source>
</reference>